<dbReference type="AlphaFoldDB" id="A0A915JEA6"/>
<sequence length="125" mass="13982">MTKILYFDPNVDPACYPVLFPYGTQGHKYGILKADPNNKKANDDLAAQFDAGKEGGTLYTNDDLDWIDDYLDAEDNGMEEIMKTVLKSVTKSLLGEIVIGLQLALVEANACRIVRHYNLQQDQKP</sequence>
<accession>A0A915JEA6</accession>
<proteinExistence type="predicted"/>
<organism evidence="1 2">
    <name type="scientific">Romanomermis culicivorax</name>
    <name type="common">Nematode worm</name>
    <dbReference type="NCBI Taxonomy" id="13658"/>
    <lineage>
        <taxon>Eukaryota</taxon>
        <taxon>Metazoa</taxon>
        <taxon>Ecdysozoa</taxon>
        <taxon>Nematoda</taxon>
        <taxon>Enoplea</taxon>
        <taxon>Dorylaimia</taxon>
        <taxon>Mermithida</taxon>
        <taxon>Mermithoidea</taxon>
        <taxon>Mermithidae</taxon>
        <taxon>Romanomermis</taxon>
    </lineage>
</organism>
<dbReference type="Proteomes" id="UP000887565">
    <property type="component" value="Unplaced"/>
</dbReference>
<name>A0A915JEA6_ROMCU</name>
<evidence type="ECO:0000313" key="1">
    <source>
        <dbReference type="Proteomes" id="UP000887565"/>
    </source>
</evidence>
<keyword evidence="1" id="KW-1185">Reference proteome</keyword>
<evidence type="ECO:0000313" key="2">
    <source>
        <dbReference type="WBParaSite" id="nRc.2.0.1.t24507-RA"/>
    </source>
</evidence>
<reference evidence="2" key="1">
    <citation type="submission" date="2022-11" db="UniProtKB">
        <authorList>
            <consortium name="WormBaseParasite"/>
        </authorList>
    </citation>
    <scope>IDENTIFICATION</scope>
</reference>
<dbReference type="WBParaSite" id="nRc.2.0.1.t24507-RA">
    <property type="protein sequence ID" value="nRc.2.0.1.t24507-RA"/>
    <property type="gene ID" value="nRc.2.0.1.g24507"/>
</dbReference>
<protein>
    <submittedName>
        <fullName evidence="2">Uncharacterized protein</fullName>
    </submittedName>
</protein>